<reference evidence="3" key="1">
    <citation type="journal article" date="2011" name="Nat. Commun.">
        <title>Effector diversification within compartments of the Leptosphaeria maculans genome affected by Repeat-Induced Point mutations.</title>
        <authorList>
            <person name="Rouxel T."/>
            <person name="Grandaubert J."/>
            <person name="Hane J.K."/>
            <person name="Hoede C."/>
            <person name="van de Wouw A.P."/>
            <person name="Couloux A."/>
            <person name="Dominguez V."/>
            <person name="Anthouard V."/>
            <person name="Bally P."/>
            <person name="Bourras S."/>
            <person name="Cozijnsen A.J."/>
            <person name="Ciuffetti L.M."/>
            <person name="Degrave A."/>
            <person name="Dilmaghani A."/>
            <person name="Duret L."/>
            <person name="Fudal I."/>
            <person name="Goodwin S.B."/>
            <person name="Gout L."/>
            <person name="Glaser N."/>
            <person name="Linglin J."/>
            <person name="Kema G.H.J."/>
            <person name="Lapalu N."/>
            <person name="Lawrence C.B."/>
            <person name="May K."/>
            <person name="Meyer M."/>
            <person name="Ollivier B."/>
            <person name="Poulain J."/>
            <person name="Schoch C.L."/>
            <person name="Simon A."/>
            <person name="Spatafora J.W."/>
            <person name="Stachowiak A."/>
            <person name="Turgeon B.G."/>
            <person name="Tyler B.M."/>
            <person name="Vincent D."/>
            <person name="Weissenbach J."/>
            <person name="Amselem J."/>
            <person name="Quesneville H."/>
            <person name="Oliver R.P."/>
            <person name="Wincker P."/>
            <person name="Balesdent M.-H."/>
            <person name="Howlett B.J."/>
        </authorList>
    </citation>
    <scope>NUCLEOTIDE SEQUENCE [LARGE SCALE GENOMIC DNA]</scope>
    <source>
        <strain evidence="3">JN3 / isolate v23.1.3 / race Av1-4-5-6-7-8</strain>
    </source>
</reference>
<name>E5AB71_LEPMJ</name>
<dbReference type="VEuPathDB" id="FungiDB:LEMA_P020420.1"/>
<dbReference type="AlphaFoldDB" id="E5AB71"/>
<dbReference type="eggNOG" id="ENOG502T15E">
    <property type="taxonomic scope" value="Eukaryota"/>
</dbReference>
<organism evidence="3">
    <name type="scientific">Leptosphaeria maculans (strain JN3 / isolate v23.1.3 / race Av1-4-5-6-7-8)</name>
    <name type="common">Blackleg fungus</name>
    <name type="synonym">Phoma lingam</name>
    <dbReference type="NCBI Taxonomy" id="985895"/>
    <lineage>
        <taxon>Eukaryota</taxon>
        <taxon>Fungi</taxon>
        <taxon>Dikarya</taxon>
        <taxon>Ascomycota</taxon>
        <taxon>Pezizomycotina</taxon>
        <taxon>Dothideomycetes</taxon>
        <taxon>Pleosporomycetidae</taxon>
        <taxon>Pleosporales</taxon>
        <taxon>Pleosporineae</taxon>
        <taxon>Leptosphaeriaceae</taxon>
        <taxon>Plenodomus</taxon>
        <taxon>Plenodomus lingam/Leptosphaeria maculans species complex</taxon>
    </lineage>
</organism>
<evidence type="ECO:0000313" key="2">
    <source>
        <dbReference type="EMBL" id="CBY00912.1"/>
    </source>
</evidence>
<dbReference type="STRING" id="985895.E5AB71"/>
<dbReference type="EMBL" id="FP929138">
    <property type="protein sequence ID" value="CBY00912.1"/>
    <property type="molecule type" value="Genomic_DNA"/>
</dbReference>
<feature type="region of interest" description="Disordered" evidence="1">
    <location>
        <begin position="452"/>
        <end position="474"/>
    </location>
</feature>
<sequence>MCGHLHIWHGRLRNPVQSGPVLLLPQVCSPAPTPWVGPSAIFQLLLQNFAYFAIAAVRPLQFALGTSLLRCSSNYNFTTLLVAMAPSDNQLNLISTYDNEYEHLFSMSTPANRNGYDAAYDMAEFNEPASWASDVPSAMPDIADHSVPGSSDMFRDGSSMYSDTFYQSTAGSEQFFEALSEFDGEDAQYADTNSDKINDLDDATVTNRPMSIQTSSSIDNIATMSSPMGVQASSGFVEESEIKSEGEDARFDYVSYTPSYTGEYEEEDDHSEESDEGSFESSRAKTIPKTNKDGARRKPRQPRAKLLKWGDNDWKNVVLGIIWACGETGVQIPFDQAAQIVGESCTAGALQQAVLKLRQKQVAEGNWIPSLRMAWTRKSRNSDPSLFDANDAKVSKEVIKSKTMLPKKKATRFVGNQTLLITLKYAYREADQEHLEAIKNLGSKIKGALQTPLHSRQRAEEQRLAKQRARDSNRKARIHDSVLTTYLPLDDPTGMPTPALTPTSATHTQLGSPATGTSQYNEFIVASRGGVEYIPGNMGATKSIIARFMGSRASQPQGAFKYTPYSRIDPSAAGYVMDRGIGEVSDEDSDVFHAQAALDVSRGDTEVKDSLYGPKSAEDPFALF</sequence>
<feature type="region of interest" description="Disordered" evidence="1">
    <location>
        <begin position="200"/>
        <end position="220"/>
    </location>
</feature>
<evidence type="ECO:0000313" key="3">
    <source>
        <dbReference type="Proteomes" id="UP000002668"/>
    </source>
</evidence>
<evidence type="ECO:0000256" key="1">
    <source>
        <dbReference type="SAM" id="MobiDB-lite"/>
    </source>
</evidence>
<protein>
    <submittedName>
        <fullName evidence="2">Predicted protein</fullName>
    </submittedName>
</protein>
<gene>
    <name evidence="2" type="ORF">LEMA_P020420.1</name>
</gene>
<dbReference type="OrthoDB" id="3903267at2759"/>
<feature type="compositionally biased region" description="Polar residues" evidence="1">
    <location>
        <begin position="204"/>
        <end position="220"/>
    </location>
</feature>
<proteinExistence type="predicted"/>
<keyword evidence="3" id="KW-1185">Reference proteome</keyword>
<dbReference type="Proteomes" id="UP000002668">
    <property type="component" value="Genome"/>
</dbReference>
<dbReference type="InParanoid" id="E5AB71"/>
<feature type="compositionally biased region" description="Basic and acidic residues" evidence="1">
    <location>
        <begin position="457"/>
        <end position="474"/>
    </location>
</feature>
<feature type="compositionally biased region" description="Acidic residues" evidence="1">
    <location>
        <begin position="263"/>
        <end position="278"/>
    </location>
</feature>
<dbReference type="HOGENOM" id="CLU_438090_0_0_1"/>
<accession>E5AB71</accession>
<feature type="region of interest" description="Disordered" evidence="1">
    <location>
        <begin position="262"/>
        <end position="304"/>
    </location>
</feature>